<evidence type="ECO:0000313" key="1">
    <source>
        <dbReference type="EMBL" id="KJV62828.1"/>
    </source>
</evidence>
<proteinExistence type="predicted"/>
<dbReference type="EMBL" id="LANT01000009">
    <property type="protein sequence ID" value="KJV62828.1"/>
    <property type="molecule type" value="Genomic_DNA"/>
</dbReference>
<accession>A0A0F3N411</accession>
<dbReference type="PATRIC" id="fig|1359161.3.peg.1556"/>
<gene>
    <name evidence="1" type="ORF">EPHNCH_1367</name>
</gene>
<organism evidence="1 2">
    <name type="scientific">Anaplasma phagocytophilum str. NCH-1</name>
    <dbReference type="NCBI Taxonomy" id="1359161"/>
    <lineage>
        <taxon>Bacteria</taxon>
        <taxon>Pseudomonadati</taxon>
        <taxon>Pseudomonadota</taxon>
        <taxon>Alphaproteobacteria</taxon>
        <taxon>Rickettsiales</taxon>
        <taxon>Anaplasmataceae</taxon>
        <taxon>Anaplasma</taxon>
        <taxon>phagocytophilum group</taxon>
    </lineage>
</organism>
<name>A0A0F3N411_ANAPH</name>
<protein>
    <submittedName>
        <fullName evidence="1">Uncharacterized protein</fullName>
    </submittedName>
</protein>
<dbReference type="Proteomes" id="UP000033754">
    <property type="component" value="Unassembled WGS sequence"/>
</dbReference>
<dbReference type="AlphaFoldDB" id="A0A0F3N411"/>
<reference evidence="1 2" key="1">
    <citation type="submission" date="2015-01" db="EMBL/GenBank/DDBJ databases">
        <title>Genome Sequencing of Rickettsiales.</title>
        <authorList>
            <person name="Daugherty S.C."/>
            <person name="Su Q."/>
            <person name="Abolude K."/>
            <person name="Beier-Sexton M."/>
            <person name="Carlyon J.A."/>
            <person name="Carter R."/>
            <person name="Day N.P."/>
            <person name="Dumler S.J."/>
            <person name="Dyachenko V."/>
            <person name="Godinez A."/>
            <person name="Kurtti T.J."/>
            <person name="Lichay M."/>
            <person name="Mullins K.E."/>
            <person name="Ott S."/>
            <person name="Pappas-Brown V."/>
            <person name="Paris D.H."/>
            <person name="Patel P."/>
            <person name="Richards A.L."/>
            <person name="Sadzewicz L."/>
            <person name="Sears K."/>
            <person name="Seidman D."/>
            <person name="Sengamalay N."/>
            <person name="Stenos J."/>
            <person name="Tallon L.J."/>
            <person name="Vincent G."/>
            <person name="Fraser C.M."/>
            <person name="Munderloh U."/>
            <person name="Dunning-Hotopp J.C."/>
        </authorList>
    </citation>
    <scope>NUCLEOTIDE SEQUENCE [LARGE SCALE GENOMIC DNA]</scope>
    <source>
        <strain evidence="1 2">NCH-1</strain>
    </source>
</reference>
<sequence length="39" mass="4564">MQKSRFFSSFLVEIRHYVGFEQSVMGVFCYRGFAYGDSS</sequence>
<comment type="caution">
    <text evidence="1">The sequence shown here is derived from an EMBL/GenBank/DDBJ whole genome shotgun (WGS) entry which is preliminary data.</text>
</comment>
<evidence type="ECO:0000313" key="2">
    <source>
        <dbReference type="Proteomes" id="UP000033754"/>
    </source>
</evidence>